<proteinExistence type="predicted"/>
<sequence length="102" mass="11606">MPLPPPTLCPLPPPALCLSRHPPCVPSRRPARSGRAAFSSRYLMEFEAPRRRLVFSSHRPETPADKWKGSDMENEKNLVLEILEEDDKEFEADFGPRQDVGH</sequence>
<reference evidence="1 2" key="1">
    <citation type="journal article" date="2019" name="Int. J. Syst. Evol. Microbiol.">
        <title>The Global Catalogue of Microorganisms (GCM) 10K type strain sequencing project: providing services to taxonomists for standard genome sequencing and annotation.</title>
        <authorList>
            <consortium name="The Broad Institute Genomics Platform"/>
            <consortium name="The Broad Institute Genome Sequencing Center for Infectious Disease"/>
            <person name="Wu L."/>
            <person name="Ma J."/>
        </authorList>
    </citation>
    <scope>NUCLEOTIDE SEQUENCE [LARGE SCALE GENOMIC DNA]</scope>
    <source>
        <strain evidence="1 2">JCM 13002</strain>
    </source>
</reference>
<keyword evidence="2" id="KW-1185">Reference proteome</keyword>
<protein>
    <submittedName>
        <fullName evidence="1">Uncharacterized protein</fullName>
    </submittedName>
</protein>
<name>A0ABN1TEC3_9ACTN</name>
<comment type="caution">
    <text evidence="1">The sequence shown here is derived from an EMBL/GenBank/DDBJ whole genome shotgun (WGS) entry which is preliminary data.</text>
</comment>
<dbReference type="EMBL" id="BAAALD010000010">
    <property type="protein sequence ID" value="GAA1076083.1"/>
    <property type="molecule type" value="Genomic_DNA"/>
</dbReference>
<organism evidence="1 2">
    <name type="scientific">Kitasatospora arboriphila</name>
    <dbReference type="NCBI Taxonomy" id="258052"/>
    <lineage>
        <taxon>Bacteria</taxon>
        <taxon>Bacillati</taxon>
        <taxon>Actinomycetota</taxon>
        <taxon>Actinomycetes</taxon>
        <taxon>Kitasatosporales</taxon>
        <taxon>Streptomycetaceae</taxon>
        <taxon>Kitasatospora</taxon>
    </lineage>
</organism>
<gene>
    <name evidence="1" type="ORF">GCM10009663_16860</name>
</gene>
<accession>A0ABN1TEC3</accession>
<evidence type="ECO:0000313" key="2">
    <source>
        <dbReference type="Proteomes" id="UP001499987"/>
    </source>
</evidence>
<dbReference type="Proteomes" id="UP001499987">
    <property type="component" value="Unassembled WGS sequence"/>
</dbReference>
<evidence type="ECO:0000313" key="1">
    <source>
        <dbReference type="EMBL" id="GAA1076083.1"/>
    </source>
</evidence>